<dbReference type="EMBL" id="CAJOBD010002380">
    <property type="protein sequence ID" value="CAF3877659.1"/>
    <property type="molecule type" value="Genomic_DNA"/>
</dbReference>
<dbReference type="Proteomes" id="UP000663836">
    <property type="component" value="Unassembled WGS sequence"/>
</dbReference>
<evidence type="ECO:0000313" key="1">
    <source>
        <dbReference type="EMBL" id="CAF3877659.1"/>
    </source>
</evidence>
<protein>
    <recommendedName>
        <fullName evidence="3">MULE transposase domain-containing protein</fullName>
    </recommendedName>
</protein>
<dbReference type="AlphaFoldDB" id="A0A819FZD2"/>
<sequence length="207" mass="23954">MLLFGSVTQLELLFDSSIILMDGVFTCTPLLFDHVFTIHAVKFETSFPCVFGLLPNRKKTTYQQLFKILKDLAFSINRIVKPSRIMSDFEISLIPAVANERYIVVFFHYTQAIYQRIQTLGLTIAYSQNGEIRTCCRKFMALALLPIDQAESSFYILRKTASATVKPDLHQLFLYFDNRWITIVPLNIWNIHGFHHRTNNICEGIHV</sequence>
<evidence type="ECO:0000313" key="2">
    <source>
        <dbReference type="Proteomes" id="UP000663836"/>
    </source>
</evidence>
<gene>
    <name evidence="1" type="ORF">JBS370_LOCUS19666</name>
</gene>
<evidence type="ECO:0008006" key="3">
    <source>
        <dbReference type="Google" id="ProtNLM"/>
    </source>
</evidence>
<proteinExistence type="predicted"/>
<comment type="caution">
    <text evidence="1">The sequence shown here is derived from an EMBL/GenBank/DDBJ whole genome shotgun (WGS) entry which is preliminary data.</text>
</comment>
<name>A0A819FZD2_9BILA</name>
<reference evidence="1" key="1">
    <citation type="submission" date="2021-02" db="EMBL/GenBank/DDBJ databases">
        <authorList>
            <person name="Nowell W R."/>
        </authorList>
    </citation>
    <scope>NUCLEOTIDE SEQUENCE</scope>
</reference>
<accession>A0A819FZD2</accession>
<organism evidence="1 2">
    <name type="scientific">Rotaria sordida</name>
    <dbReference type="NCBI Taxonomy" id="392033"/>
    <lineage>
        <taxon>Eukaryota</taxon>
        <taxon>Metazoa</taxon>
        <taxon>Spiralia</taxon>
        <taxon>Gnathifera</taxon>
        <taxon>Rotifera</taxon>
        <taxon>Eurotatoria</taxon>
        <taxon>Bdelloidea</taxon>
        <taxon>Philodinida</taxon>
        <taxon>Philodinidae</taxon>
        <taxon>Rotaria</taxon>
    </lineage>
</organism>